<evidence type="ECO:0000256" key="1">
    <source>
        <dbReference type="ARBA" id="ARBA00004123"/>
    </source>
</evidence>
<dbReference type="SMART" id="SM00717">
    <property type="entry name" value="SANT"/>
    <property type="match status" value="2"/>
</dbReference>
<accession>A0AAV5EW26</accession>
<evidence type="ECO:0000256" key="2">
    <source>
        <dbReference type="ARBA" id="ARBA00022737"/>
    </source>
</evidence>
<name>A0AAV5EW26_ELECO</name>
<keyword evidence="5" id="KW-0804">Transcription</keyword>
<keyword evidence="2" id="KW-0677">Repeat</keyword>
<evidence type="ECO:0008006" key="12">
    <source>
        <dbReference type="Google" id="ProtNLM"/>
    </source>
</evidence>
<evidence type="ECO:0000313" key="10">
    <source>
        <dbReference type="EMBL" id="GJN26816.1"/>
    </source>
</evidence>
<dbReference type="CDD" id="cd00167">
    <property type="entry name" value="SANT"/>
    <property type="match status" value="2"/>
</dbReference>
<dbReference type="FunFam" id="1.10.10.60:FF:000060">
    <property type="entry name" value="MYB transcription factor"/>
    <property type="match status" value="1"/>
</dbReference>
<protein>
    <recommendedName>
        <fullName evidence="12">Transcription factor GAMYB</fullName>
    </recommendedName>
</protein>
<dbReference type="InterPro" id="IPR009057">
    <property type="entry name" value="Homeodomain-like_sf"/>
</dbReference>
<keyword evidence="6" id="KW-0539">Nucleus</keyword>
<organism evidence="10 11">
    <name type="scientific">Eleusine coracana subsp. coracana</name>
    <dbReference type="NCBI Taxonomy" id="191504"/>
    <lineage>
        <taxon>Eukaryota</taxon>
        <taxon>Viridiplantae</taxon>
        <taxon>Streptophyta</taxon>
        <taxon>Embryophyta</taxon>
        <taxon>Tracheophyta</taxon>
        <taxon>Spermatophyta</taxon>
        <taxon>Magnoliopsida</taxon>
        <taxon>Liliopsida</taxon>
        <taxon>Poales</taxon>
        <taxon>Poaceae</taxon>
        <taxon>PACMAD clade</taxon>
        <taxon>Chloridoideae</taxon>
        <taxon>Cynodonteae</taxon>
        <taxon>Eleusininae</taxon>
        <taxon>Eleusine</taxon>
    </lineage>
</organism>
<feature type="compositionally biased region" description="Gly residues" evidence="7">
    <location>
        <begin position="16"/>
        <end position="25"/>
    </location>
</feature>
<sequence>MGLGLARRPETPAEIGGRGMTGGGRAVARASSCARSAASTGDSNWPVRFQSNVPYPLSSARRGRSSAFPDHFALPHEIIASRCGCAARGEAMARAPRGARRRAAGGSRSAPAGRSSSGEVVRKGSWMADEDAVLREHVRVHGPREWNSLRSKGLLPRTGKSCRLRWLNKLRPNLKSCKFDAEEESVVLDLQEKFGNKWARIATYLPGRTDNDVKNFWSNRQKRLARLIHPPRRRQSRKNLSAKKAADFASTLVPFMDQVPFEGSFSSGQYPAATLSMDAENVPYDQTDLQHLGSAAASSIQLPPLMGPLLDHGPPECSSSGGRCHARTVAMHAQKSELASYDQTDSELFCFGGGGAQQPSRVALATDTQGTSNAANLWPPELQLLYQPPYPELDFPGTGGSGDKAPEFVSASAMYDFAYQQELLPFMQSSEMTFPSFGMNDGIKTEPEGPPDHFDDLPLDLFDDSADQFPTTPSSSRTISDV</sequence>
<dbReference type="AlphaFoldDB" id="A0AAV5EW26"/>
<evidence type="ECO:0000256" key="4">
    <source>
        <dbReference type="ARBA" id="ARBA00023125"/>
    </source>
</evidence>
<feature type="region of interest" description="Disordered" evidence="7">
    <location>
        <begin position="437"/>
        <end position="482"/>
    </location>
</feature>
<feature type="region of interest" description="Disordered" evidence="7">
    <location>
        <begin position="94"/>
        <end position="121"/>
    </location>
</feature>
<dbReference type="EMBL" id="BQKI01000079">
    <property type="protein sequence ID" value="GJN26816.1"/>
    <property type="molecule type" value="Genomic_DNA"/>
</dbReference>
<reference evidence="10" key="2">
    <citation type="submission" date="2021-12" db="EMBL/GenBank/DDBJ databases">
        <title>Resequencing data analysis of finger millet.</title>
        <authorList>
            <person name="Hatakeyama M."/>
            <person name="Aluri S."/>
            <person name="Balachadran M.T."/>
            <person name="Sivarajan S.R."/>
            <person name="Poveda L."/>
            <person name="Shimizu-Inatsugi R."/>
            <person name="Schlapbach R."/>
            <person name="Sreeman S.M."/>
            <person name="Shimizu K.K."/>
        </authorList>
    </citation>
    <scope>NUCLEOTIDE SEQUENCE</scope>
</reference>
<dbReference type="FunFam" id="1.10.10.60:FF:000351">
    <property type="entry name" value="Transcription factor GAMYB"/>
    <property type="match status" value="1"/>
</dbReference>
<feature type="compositionally biased region" description="Basic and acidic residues" evidence="7">
    <location>
        <begin position="443"/>
        <end position="456"/>
    </location>
</feature>
<dbReference type="PANTHER" id="PTHR47996:SF5">
    <property type="entry name" value="TRANSCRIPTION FACTOR MYB58-RELATED"/>
    <property type="match status" value="1"/>
</dbReference>
<evidence type="ECO:0000256" key="6">
    <source>
        <dbReference type="ARBA" id="ARBA00023242"/>
    </source>
</evidence>
<reference evidence="10" key="1">
    <citation type="journal article" date="2018" name="DNA Res.">
        <title>Multiple hybrid de novo genome assembly of finger millet, an orphan allotetraploid crop.</title>
        <authorList>
            <person name="Hatakeyama M."/>
            <person name="Aluri S."/>
            <person name="Balachadran M.T."/>
            <person name="Sivarajan S.R."/>
            <person name="Patrignani A."/>
            <person name="Gruter S."/>
            <person name="Poveda L."/>
            <person name="Shimizu-Inatsugi R."/>
            <person name="Baeten J."/>
            <person name="Francoijs K.J."/>
            <person name="Nataraja K.N."/>
            <person name="Reddy Y.A.N."/>
            <person name="Phadnis S."/>
            <person name="Ravikumar R.L."/>
            <person name="Schlapbach R."/>
            <person name="Sreeman S.M."/>
            <person name="Shimizu K.K."/>
        </authorList>
    </citation>
    <scope>NUCLEOTIDE SEQUENCE</scope>
</reference>
<dbReference type="InterPro" id="IPR053106">
    <property type="entry name" value="Plant_Male-Germline_Reg_TFs"/>
</dbReference>
<dbReference type="InterPro" id="IPR017930">
    <property type="entry name" value="Myb_dom"/>
</dbReference>
<dbReference type="InterPro" id="IPR001005">
    <property type="entry name" value="SANT/Myb"/>
</dbReference>
<evidence type="ECO:0000313" key="11">
    <source>
        <dbReference type="Proteomes" id="UP001054889"/>
    </source>
</evidence>
<evidence type="ECO:0000256" key="5">
    <source>
        <dbReference type="ARBA" id="ARBA00023163"/>
    </source>
</evidence>
<dbReference type="Pfam" id="PF00249">
    <property type="entry name" value="Myb_DNA-binding"/>
    <property type="match status" value="2"/>
</dbReference>
<feature type="compositionally biased region" description="Polar residues" evidence="7">
    <location>
        <begin position="468"/>
        <end position="482"/>
    </location>
</feature>
<feature type="region of interest" description="Disordered" evidence="7">
    <location>
        <begin position="1"/>
        <end position="26"/>
    </location>
</feature>
<comment type="caution">
    <text evidence="10">The sequence shown here is derived from an EMBL/GenBank/DDBJ whole genome shotgun (WGS) entry which is preliminary data.</text>
</comment>
<dbReference type="PROSITE" id="PS51294">
    <property type="entry name" value="HTH_MYB"/>
    <property type="match status" value="2"/>
</dbReference>
<dbReference type="GO" id="GO:0003677">
    <property type="term" value="F:DNA binding"/>
    <property type="evidence" value="ECO:0007669"/>
    <property type="project" value="UniProtKB-KW"/>
</dbReference>
<evidence type="ECO:0000256" key="3">
    <source>
        <dbReference type="ARBA" id="ARBA00023015"/>
    </source>
</evidence>
<keyword evidence="11" id="KW-1185">Reference proteome</keyword>
<proteinExistence type="predicted"/>
<feature type="domain" description="Myb-like" evidence="8">
    <location>
        <begin position="171"/>
        <end position="221"/>
    </location>
</feature>
<dbReference type="PANTHER" id="PTHR47996">
    <property type="entry name" value="TRANSCRIPTION FACTOR DUO1"/>
    <property type="match status" value="1"/>
</dbReference>
<dbReference type="PROSITE" id="PS50090">
    <property type="entry name" value="MYB_LIKE"/>
    <property type="match status" value="2"/>
</dbReference>
<dbReference type="GO" id="GO:0005634">
    <property type="term" value="C:nucleus"/>
    <property type="evidence" value="ECO:0007669"/>
    <property type="project" value="UniProtKB-SubCell"/>
</dbReference>
<feature type="domain" description="HTH myb-type" evidence="9">
    <location>
        <begin position="171"/>
        <end position="225"/>
    </location>
</feature>
<dbReference type="Gene3D" id="1.10.10.60">
    <property type="entry name" value="Homeodomain-like"/>
    <property type="match status" value="2"/>
</dbReference>
<dbReference type="Proteomes" id="UP001054889">
    <property type="component" value="Unassembled WGS sequence"/>
</dbReference>
<keyword evidence="3" id="KW-0805">Transcription regulation</keyword>
<evidence type="ECO:0000256" key="7">
    <source>
        <dbReference type="SAM" id="MobiDB-lite"/>
    </source>
</evidence>
<gene>
    <name evidence="10" type="primary">gb14776</name>
    <name evidence="10" type="ORF">PR202_gb14776</name>
</gene>
<comment type="subcellular location">
    <subcellularLocation>
        <location evidence="1">Nucleus</location>
    </subcellularLocation>
</comment>
<feature type="domain" description="HTH myb-type" evidence="9">
    <location>
        <begin position="118"/>
        <end position="170"/>
    </location>
</feature>
<feature type="compositionally biased region" description="Low complexity" evidence="7">
    <location>
        <begin position="104"/>
        <end position="119"/>
    </location>
</feature>
<evidence type="ECO:0000259" key="8">
    <source>
        <dbReference type="PROSITE" id="PS50090"/>
    </source>
</evidence>
<keyword evidence="4" id="KW-0238">DNA-binding</keyword>
<dbReference type="SUPFAM" id="SSF46689">
    <property type="entry name" value="Homeodomain-like"/>
    <property type="match status" value="1"/>
</dbReference>
<evidence type="ECO:0000259" key="9">
    <source>
        <dbReference type="PROSITE" id="PS51294"/>
    </source>
</evidence>
<feature type="domain" description="Myb-like" evidence="8">
    <location>
        <begin position="118"/>
        <end position="170"/>
    </location>
</feature>
<feature type="compositionally biased region" description="Acidic residues" evidence="7">
    <location>
        <begin position="457"/>
        <end position="466"/>
    </location>
</feature>